<dbReference type="InterPro" id="IPR039028">
    <property type="entry name" value="BCKD/PDK"/>
</dbReference>
<dbReference type="GO" id="GO:0005524">
    <property type="term" value="F:ATP binding"/>
    <property type="evidence" value="ECO:0007669"/>
    <property type="project" value="UniProtKB-UniRule"/>
</dbReference>
<dbReference type="Pfam" id="PF10436">
    <property type="entry name" value="BCDHK_Adom3"/>
    <property type="match status" value="1"/>
</dbReference>
<keyword evidence="5 8" id="KW-0067">ATP-binding</keyword>
<dbReference type="InterPro" id="IPR036784">
    <property type="entry name" value="AK/P_DHK_N_sf"/>
</dbReference>
<organism evidence="10 11">
    <name type="scientific">Saitoella complicata (strain BCRC 22490 / CBS 7301 / JCM 7358 / NBRC 10748 / NRRL Y-17804)</name>
    <dbReference type="NCBI Taxonomy" id="698492"/>
    <lineage>
        <taxon>Eukaryota</taxon>
        <taxon>Fungi</taxon>
        <taxon>Dikarya</taxon>
        <taxon>Ascomycota</taxon>
        <taxon>Taphrinomycotina</taxon>
        <taxon>Taphrinomycotina incertae sedis</taxon>
        <taxon>Saitoella</taxon>
    </lineage>
</organism>
<protein>
    <recommendedName>
        <fullName evidence="8">Protein-serine/threonine kinase</fullName>
        <ecNumber evidence="8">2.7.11.-</ecNumber>
    </recommendedName>
</protein>
<dbReference type="InterPro" id="IPR036890">
    <property type="entry name" value="HATPase_C_sf"/>
</dbReference>
<evidence type="ECO:0000256" key="6">
    <source>
        <dbReference type="ARBA" id="ARBA00023128"/>
    </source>
</evidence>
<dbReference type="PANTHER" id="PTHR11947:SF3">
    <property type="entry name" value="[PYRUVATE DEHYDROGENASE (ACETYL-TRANSFERRING)] KINASE, MITOCHONDRIAL"/>
    <property type="match status" value="1"/>
</dbReference>
<evidence type="ECO:0000313" key="11">
    <source>
        <dbReference type="Proteomes" id="UP000033140"/>
    </source>
</evidence>
<evidence type="ECO:0000256" key="7">
    <source>
        <dbReference type="ARBA" id="ARBA00048201"/>
    </source>
</evidence>
<dbReference type="Gene3D" id="3.30.565.10">
    <property type="entry name" value="Histidine kinase-like ATPase, C-terminal domain"/>
    <property type="match status" value="1"/>
</dbReference>
<gene>
    <name evidence="10" type="ORF">G7K_4674-t1</name>
</gene>
<keyword evidence="4 8" id="KW-0418">Kinase</keyword>
<dbReference type="Proteomes" id="UP000033140">
    <property type="component" value="Unassembled WGS sequence"/>
</dbReference>
<reference evidence="10 11" key="2">
    <citation type="journal article" date="2014" name="J. Gen. Appl. Microbiol.">
        <title>The early diverging ascomycetous budding yeast Saitoella complicata has three histone deacetylases belonging to the Clr6, Hos2, and Rpd3 lineages.</title>
        <authorList>
            <person name="Nishida H."/>
            <person name="Matsumoto T."/>
            <person name="Kondo S."/>
            <person name="Hamamoto M."/>
            <person name="Yoshikawa H."/>
        </authorList>
    </citation>
    <scope>NUCLEOTIDE SEQUENCE [LARGE SCALE GENOMIC DNA]</scope>
    <source>
        <strain evidence="10 11">NRRL Y-17804</strain>
    </source>
</reference>
<dbReference type="Gene3D" id="1.20.140.20">
    <property type="entry name" value="Alpha-ketoacid/pyruvate dehydrogenase kinase, N-terminal domain"/>
    <property type="match status" value="1"/>
</dbReference>
<dbReference type="SUPFAM" id="SSF55874">
    <property type="entry name" value="ATPase domain of HSP90 chaperone/DNA topoisomerase II/histidine kinase"/>
    <property type="match status" value="1"/>
</dbReference>
<proteinExistence type="inferred from homology"/>
<comment type="similarity">
    <text evidence="1 8">Belongs to the PDK/BCKDK protein kinase family.</text>
</comment>
<keyword evidence="11" id="KW-1185">Reference proteome</keyword>
<dbReference type="PANTHER" id="PTHR11947">
    <property type="entry name" value="PYRUVATE DEHYDROGENASE KINASE"/>
    <property type="match status" value="1"/>
</dbReference>
<dbReference type="SUPFAM" id="SSF69012">
    <property type="entry name" value="alpha-ketoacid dehydrogenase kinase, N-terminal domain"/>
    <property type="match status" value="1"/>
</dbReference>
<feature type="domain" description="Branched-chain alpha-ketoacid dehydrogenase kinase/Pyruvate dehydrogenase kinase N-terminal" evidence="9">
    <location>
        <begin position="36"/>
        <end position="175"/>
    </location>
</feature>
<evidence type="ECO:0000256" key="4">
    <source>
        <dbReference type="ARBA" id="ARBA00022777"/>
    </source>
</evidence>
<accession>A0A0E9NMA6</accession>
<comment type="subcellular location">
    <subcellularLocation>
        <location evidence="8">Mitochondrion matrix</location>
    </subcellularLocation>
</comment>
<dbReference type="GO" id="GO:0010906">
    <property type="term" value="P:regulation of glucose metabolic process"/>
    <property type="evidence" value="ECO:0007669"/>
    <property type="project" value="TreeGrafter"/>
</dbReference>
<evidence type="ECO:0000256" key="2">
    <source>
        <dbReference type="ARBA" id="ARBA00022679"/>
    </source>
</evidence>
<evidence type="ECO:0000259" key="9">
    <source>
        <dbReference type="Pfam" id="PF10436"/>
    </source>
</evidence>
<evidence type="ECO:0000313" key="10">
    <source>
        <dbReference type="EMBL" id="GAO50550.1"/>
    </source>
</evidence>
<comment type="caution">
    <text evidence="10">The sequence shown here is derived from an EMBL/GenBank/DDBJ whole genome shotgun (WGS) entry which is preliminary data.</text>
</comment>
<dbReference type="RefSeq" id="XP_019025955.1">
    <property type="nucleotide sequence ID" value="XM_019165868.1"/>
</dbReference>
<keyword evidence="6 8" id="KW-0496">Mitochondrion</keyword>
<name>A0A0E9NMA6_SAICN</name>
<evidence type="ECO:0000256" key="8">
    <source>
        <dbReference type="RuleBase" id="RU366032"/>
    </source>
</evidence>
<dbReference type="EMBL" id="BACD03000034">
    <property type="protein sequence ID" value="GAO50550.1"/>
    <property type="molecule type" value="Genomic_DNA"/>
</dbReference>
<evidence type="ECO:0000256" key="5">
    <source>
        <dbReference type="ARBA" id="ARBA00022840"/>
    </source>
</evidence>
<comment type="catalytic activity">
    <reaction evidence="7">
        <text>L-seryl-[pyruvate dehydrogenase E1 alpha subunit] + ATP = O-phospho-L-seryl-[pyruvate dehydrogenase E1 alpha subunit] + ADP + H(+)</text>
        <dbReference type="Rhea" id="RHEA:23052"/>
        <dbReference type="Rhea" id="RHEA-COMP:13689"/>
        <dbReference type="Rhea" id="RHEA-COMP:13690"/>
        <dbReference type="ChEBI" id="CHEBI:15378"/>
        <dbReference type="ChEBI" id="CHEBI:29999"/>
        <dbReference type="ChEBI" id="CHEBI:30616"/>
        <dbReference type="ChEBI" id="CHEBI:83421"/>
        <dbReference type="ChEBI" id="CHEBI:456216"/>
        <dbReference type="EC" id="2.7.11.2"/>
    </reaction>
</comment>
<dbReference type="OrthoDB" id="241648at2759"/>
<dbReference type="EC" id="2.7.11.-" evidence="8"/>
<dbReference type="AlphaFoldDB" id="A0A0E9NMA6"/>
<sequence length="389" mass="44038">MPDPVKILKRLQSTKATLVNLHQIWSSSNHVAKAHNKHEALIRPSSFLYTELATRWALVLKNIEEQAPYGLGDTPTIQWQQQRYHRIIDLLTSRPPPDTPERAKQFGEWLHEFMSEHQSALLGVGRSVNEALDRGATPEQMDDERTNKFFDDFYTLNMGSRLFIAEHLALVRGDETRVVKAIDPAKVAERASADAIRVTSAYFTSSPAPKINIFKAPKVSQTIYVEEHLHRILFEVLKHSIARTHNHHASKASHLSRDRTLPEIRIIIAEGEQDVSIKISDQGGGFPLSTCERIWSYYHSRPPPTGNTTPSFASEINGNSPDPKTQISSFVDYAQVPYESYGHGMPIARLTSRYFGGELAGVHMEGYGSDYFYNLSRDRHIMEGLPKEH</sequence>
<evidence type="ECO:0000256" key="1">
    <source>
        <dbReference type="ARBA" id="ARBA00006155"/>
    </source>
</evidence>
<dbReference type="GO" id="GO:0004740">
    <property type="term" value="F:pyruvate dehydrogenase (acetyl-transferring) kinase activity"/>
    <property type="evidence" value="ECO:0007669"/>
    <property type="project" value="UniProtKB-EC"/>
</dbReference>
<reference evidence="10 11" key="1">
    <citation type="journal article" date="2011" name="J. Gen. Appl. Microbiol.">
        <title>Draft genome sequencing of the enigmatic yeast Saitoella complicata.</title>
        <authorList>
            <person name="Nishida H."/>
            <person name="Hamamoto M."/>
            <person name="Sugiyama J."/>
        </authorList>
    </citation>
    <scope>NUCLEOTIDE SEQUENCE [LARGE SCALE GENOMIC DNA]</scope>
    <source>
        <strain evidence="10 11">NRRL Y-17804</strain>
    </source>
</reference>
<reference evidence="10 11" key="3">
    <citation type="journal article" date="2015" name="Genome Announc.">
        <title>Draft Genome Sequence of the Archiascomycetous Yeast Saitoella complicata.</title>
        <authorList>
            <person name="Yamauchi K."/>
            <person name="Kondo S."/>
            <person name="Hamamoto M."/>
            <person name="Takahashi Y."/>
            <person name="Ogura Y."/>
            <person name="Hayashi T."/>
            <person name="Nishida H."/>
        </authorList>
    </citation>
    <scope>NUCLEOTIDE SEQUENCE [LARGE SCALE GENOMIC DNA]</scope>
    <source>
        <strain evidence="10 11">NRRL Y-17804</strain>
    </source>
</reference>
<keyword evidence="2 8" id="KW-0808">Transferase</keyword>
<dbReference type="STRING" id="698492.A0A0E9NMA6"/>
<evidence type="ECO:0000256" key="3">
    <source>
        <dbReference type="ARBA" id="ARBA00022741"/>
    </source>
</evidence>
<dbReference type="GO" id="GO:0005759">
    <property type="term" value="C:mitochondrial matrix"/>
    <property type="evidence" value="ECO:0007669"/>
    <property type="project" value="UniProtKB-SubCell"/>
</dbReference>
<dbReference type="InterPro" id="IPR018955">
    <property type="entry name" value="BCDHK/PDK_N"/>
</dbReference>
<keyword evidence="3 8" id="KW-0547">Nucleotide-binding</keyword>